<gene>
    <name evidence="3" type="ORF">GR170_11600</name>
</gene>
<proteinExistence type="predicted"/>
<dbReference type="PIRSF" id="PIRSF006487">
    <property type="entry name" value="GcvT"/>
    <property type="match status" value="1"/>
</dbReference>
<dbReference type="InterPro" id="IPR027266">
    <property type="entry name" value="TrmE/GcvT-like"/>
</dbReference>
<evidence type="ECO:0000256" key="1">
    <source>
        <dbReference type="PIRSR" id="PIRSR006487-1"/>
    </source>
</evidence>
<dbReference type="GO" id="GO:0016740">
    <property type="term" value="F:transferase activity"/>
    <property type="evidence" value="ECO:0007669"/>
    <property type="project" value="UniProtKB-KW"/>
</dbReference>
<dbReference type="PANTHER" id="PTHR43757:SF2">
    <property type="entry name" value="AMINOMETHYLTRANSFERASE, MITOCHONDRIAL"/>
    <property type="match status" value="1"/>
</dbReference>
<name>A0A6L7G469_9RHOB</name>
<dbReference type="Proteomes" id="UP000477911">
    <property type="component" value="Unassembled WGS sequence"/>
</dbReference>
<dbReference type="InterPro" id="IPR028896">
    <property type="entry name" value="GcvT/YgfZ/DmdA"/>
</dbReference>
<keyword evidence="4" id="KW-1185">Reference proteome</keyword>
<keyword evidence="3" id="KW-0808">Transferase</keyword>
<dbReference type="SUPFAM" id="SSF103025">
    <property type="entry name" value="Folate-binding domain"/>
    <property type="match status" value="1"/>
</dbReference>
<sequence length="447" mass="49578">MLTAKSLETAIAEAGSAVRLLWTDAPRVWTRPVVPPEITGWREEQAAWRERVALIDLSHHMSDLFVSGKEATHFLSQYSATDFSEFAIGQAKSYIPVSEDGYLIGECIVLRTAANRYVLTGAPPIHRWLLYKSECGYYDIDMHFVDDSRRRSGPPELFRFRLQGPMAEALTRKVLGTALPELELLHSVSLPYADGEVRVLRQSKMGQPGYEFVGKWAVGERLREDLARLGRPMRLTEVGALAHAAGAVESGWMPVPVPAIYQSCLTGYRATLPAEAIREHKPIYGSFYSDRIEDYYVTPFEMGFGRVMALGRDFNGREAMLARRAQDTRRKVTLEIDAADAARVLGGPDSYLLNHGRFRIEKDGALVGLTMCTARIDPLKAVLSLSLVEGRHAAPGTELDLVWGFHPGPGTPAEADFGQQVLKARVRRSVFEAQPDMSEEAASLAEA</sequence>
<evidence type="ECO:0000313" key="4">
    <source>
        <dbReference type="Proteomes" id="UP000477911"/>
    </source>
</evidence>
<dbReference type="EMBL" id="WUMU01000012">
    <property type="protein sequence ID" value="MXN18482.1"/>
    <property type="molecule type" value="Genomic_DNA"/>
</dbReference>
<accession>A0A6L7G469</accession>
<protein>
    <submittedName>
        <fullName evidence="3">Aminomethyl transferase family protein</fullName>
    </submittedName>
</protein>
<dbReference type="AlphaFoldDB" id="A0A6L7G469"/>
<dbReference type="RefSeq" id="WP_160894608.1">
    <property type="nucleotide sequence ID" value="NZ_WUMU01000012.1"/>
</dbReference>
<dbReference type="Gene3D" id="3.30.1360.120">
    <property type="entry name" value="Probable tRNA modification gtpase trme, domain 1"/>
    <property type="match status" value="1"/>
</dbReference>
<dbReference type="InterPro" id="IPR006222">
    <property type="entry name" value="GCVT_N"/>
</dbReference>
<organism evidence="3 4">
    <name type="scientific">Pseudooceanicola albus</name>
    <dbReference type="NCBI Taxonomy" id="2692189"/>
    <lineage>
        <taxon>Bacteria</taxon>
        <taxon>Pseudomonadati</taxon>
        <taxon>Pseudomonadota</taxon>
        <taxon>Alphaproteobacteria</taxon>
        <taxon>Rhodobacterales</taxon>
        <taxon>Paracoccaceae</taxon>
        <taxon>Pseudooceanicola</taxon>
    </lineage>
</organism>
<evidence type="ECO:0000313" key="3">
    <source>
        <dbReference type="EMBL" id="MXN18482.1"/>
    </source>
</evidence>
<dbReference type="PANTHER" id="PTHR43757">
    <property type="entry name" value="AMINOMETHYLTRANSFERASE"/>
    <property type="match status" value="1"/>
</dbReference>
<reference evidence="3 4" key="1">
    <citation type="submission" date="2019-12" db="EMBL/GenBank/DDBJ databases">
        <authorList>
            <person name="Li M."/>
        </authorList>
    </citation>
    <scope>NUCLEOTIDE SEQUENCE [LARGE SCALE GENOMIC DNA]</scope>
    <source>
        <strain evidence="3 4">GBMRC 2024</strain>
    </source>
</reference>
<feature type="binding site" evidence="1">
    <location>
        <position position="211"/>
    </location>
    <ligand>
        <name>substrate</name>
    </ligand>
</feature>
<dbReference type="Pfam" id="PF01571">
    <property type="entry name" value="GCV_T"/>
    <property type="match status" value="1"/>
</dbReference>
<comment type="caution">
    <text evidence="3">The sequence shown here is derived from an EMBL/GenBank/DDBJ whole genome shotgun (WGS) entry which is preliminary data.</text>
</comment>
<evidence type="ECO:0000259" key="2">
    <source>
        <dbReference type="Pfam" id="PF01571"/>
    </source>
</evidence>
<dbReference type="GO" id="GO:0005829">
    <property type="term" value="C:cytosol"/>
    <property type="evidence" value="ECO:0007669"/>
    <property type="project" value="TreeGrafter"/>
</dbReference>
<feature type="domain" description="GCVT N-terminal" evidence="2">
    <location>
        <begin position="29"/>
        <end position="252"/>
    </location>
</feature>